<protein>
    <recommendedName>
        <fullName evidence="3">DUF4219 domain-containing protein</fullName>
    </recommendedName>
</protein>
<evidence type="ECO:0008006" key="3">
    <source>
        <dbReference type="Google" id="ProtNLM"/>
    </source>
</evidence>
<evidence type="ECO:0000313" key="2">
    <source>
        <dbReference type="Proteomes" id="UP000828251"/>
    </source>
</evidence>
<dbReference type="EMBL" id="JAIQCV010000002">
    <property type="protein sequence ID" value="KAH1121904.1"/>
    <property type="molecule type" value="Genomic_DNA"/>
</dbReference>
<proteinExistence type="predicted"/>
<accession>A0A9D3WC55</accession>
<keyword evidence="2" id="KW-1185">Reference proteome</keyword>
<evidence type="ECO:0000313" key="1">
    <source>
        <dbReference type="EMBL" id="KAH1121904.1"/>
    </source>
</evidence>
<organism evidence="1 2">
    <name type="scientific">Gossypium stocksii</name>
    <dbReference type="NCBI Taxonomy" id="47602"/>
    <lineage>
        <taxon>Eukaryota</taxon>
        <taxon>Viridiplantae</taxon>
        <taxon>Streptophyta</taxon>
        <taxon>Embryophyta</taxon>
        <taxon>Tracheophyta</taxon>
        <taxon>Spermatophyta</taxon>
        <taxon>Magnoliopsida</taxon>
        <taxon>eudicotyledons</taxon>
        <taxon>Gunneridae</taxon>
        <taxon>Pentapetalae</taxon>
        <taxon>rosids</taxon>
        <taxon>malvids</taxon>
        <taxon>Malvales</taxon>
        <taxon>Malvaceae</taxon>
        <taxon>Malvoideae</taxon>
        <taxon>Gossypium</taxon>
    </lineage>
</organism>
<dbReference type="Proteomes" id="UP000828251">
    <property type="component" value="Unassembled WGS sequence"/>
</dbReference>
<comment type="caution">
    <text evidence="1">The sequence shown here is derived from an EMBL/GenBank/DDBJ whole genome shotgun (WGS) entry which is preliminary data.</text>
</comment>
<dbReference type="OrthoDB" id="981249at2759"/>
<dbReference type="AlphaFoldDB" id="A0A9D3WC55"/>
<gene>
    <name evidence="1" type="ORF">J1N35_005064</name>
</gene>
<name>A0A9D3WC55_9ROSI</name>
<reference evidence="1 2" key="1">
    <citation type="journal article" date="2021" name="Plant Biotechnol. J.">
        <title>Multi-omics assisted identification of the key and species-specific regulatory components of drought-tolerant mechanisms in Gossypium stocksii.</title>
        <authorList>
            <person name="Yu D."/>
            <person name="Ke L."/>
            <person name="Zhang D."/>
            <person name="Wu Y."/>
            <person name="Sun Y."/>
            <person name="Mei J."/>
            <person name="Sun J."/>
            <person name="Sun Y."/>
        </authorList>
    </citation>
    <scope>NUCLEOTIDE SEQUENCE [LARGE SCALE GENOMIC DNA]</scope>
    <source>
        <strain evidence="2">cv. E1</strain>
        <tissue evidence="1">Leaf</tissue>
    </source>
</reference>
<sequence length="106" mass="12529">MEVDTIFFHIVPPIFDSGNSQAWAARMTVYLNAMDLWDEVEEDYDVPSLPVNLMMNQLKTHKEKKTRKSKPKHVFLCYFKQNIYKNHEFGVRKRNLGLPQERISGQ</sequence>